<dbReference type="PIRSF" id="PIRSF029720">
    <property type="entry name" value="UCP029720"/>
    <property type="match status" value="1"/>
</dbReference>
<protein>
    <recommendedName>
        <fullName evidence="4">Lipoprotein with Yx(FWY)xxD motif</fullName>
    </recommendedName>
</protein>
<sequence>MTRFPALALSLALLAAPAFAEVTAVVEKDGILTDANGMTLYTYDEDKDGMSSCYDQCAANWPPLAAGADAAAEGDYGLTDRTDGTKQWTYKQMPLYLWVKDAKPGDMTGDGVNGVWHVAKP</sequence>
<dbReference type="PANTHER" id="PTHR39335:SF1">
    <property type="entry name" value="BLL4220 PROTEIN"/>
    <property type="match status" value="1"/>
</dbReference>
<evidence type="ECO:0000313" key="2">
    <source>
        <dbReference type="EMBL" id="MFC3084842.1"/>
    </source>
</evidence>
<organism evidence="2 3">
    <name type="scientific">Tabrizicola soli</name>
    <dbReference type="NCBI Taxonomy" id="2185115"/>
    <lineage>
        <taxon>Bacteria</taxon>
        <taxon>Pseudomonadati</taxon>
        <taxon>Pseudomonadota</taxon>
        <taxon>Alphaproteobacteria</taxon>
        <taxon>Rhodobacterales</taxon>
        <taxon>Paracoccaceae</taxon>
        <taxon>Tabrizicola</taxon>
    </lineage>
</organism>
<evidence type="ECO:0008006" key="4">
    <source>
        <dbReference type="Google" id="ProtNLM"/>
    </source>
</evidence>
<keyword evidence="3" id="KW-1185">Reference proteome</keyword>
<dbReference type="Proteomes" id="UP001595445">
    <property type="component" value="Unassembled WGS sequence"/>
</dbReference>
<dbReference type="PANTHER" id="PTHR39335">
    <property type="entry name" value="BLL4220 PROTEIN"/>
    <property type="match status" value="1"/>
</dbReference>
<evidence type="ECO:0000256" key="1">
    <source>
        <dbReference type="SAM" id="SignalP"/>
    </source>
</evidence>
<evidence type="ECO:0000313" key="3">
    <source>
        <dbReference type="Proteomes" id="UP001595445"/>
    </source>
</evidence>
<dbReference type="Pfam" id="PF03640">
    <property type="entry name" value="Lipoprotein_15"/>
    <property type="match status" value="2"/>
</dbReference>
<dbReference type="EMBL" id="JBHRSM010000001">
    <property type="protein sequence ID" value="MFC3084842.1"/>
    <property type="molecule type" value="Genomic_DNA"/>
</dbReference>
<gene>
    <name evidence="2" type="ORF">ACFOD6_02160</name>
</gene>
<comment type="caution">
    <text evidence="2">The sequence shown here is derived from an EMBL/GenBank/DDBJ whole genome shotgun (WGS) entry which is preliminary data.</text>
</comment>
<accession>A0ABV7DPD3</accession>
<feature type="chain" id="PRO_5047224164" description="Lipoprotein with Yx(FWY)xxD motif" evidence="1">
    <location>
        <begin position="21"/>
        <end position="121"/>
    </location>
</feature>
<proteinExistence type="predicted"/>
<keyword evidence="1" id="KW-0732">Signal</keyword>
<dbReference type="RefSeq" id="WP_386259643.1">
    <property type="nucleotide sequence ID" value="NZ_JBHRSM010000001.1"/>
</dbReference>
<feature type="signal peptide" evidence="1">
    <location>
        <begin position="1"/>
        <end position="20"/>
    </location>
</feature>
<dbReference type="InterPro" id="IPR005297">
    <property type="entry name" value="Lipoprotein_repeat"/>
</dbReference>
<name>A0ABV7DPD3_9RHOB</name>
<dbReference type="InterPro" id="IPR014558">
    <property type="entry name" value="UCP029720"/>
</dbReference>
<reference evidence="3" key="1">
    <citation type="journal article" date="2019" name="Int. J. Syst. Evol. Microbiol.">
        <title>The Global Catalogue of Microorganisms (GCM) 10K type strain sequencing project: providing services to taxonomists for standard genome sequencing and annotation.</title>
        <authorList>
            <consortium name="The Broad Institute Genomics Platform"/>
            <consortium name="The Broad Institute Genome Sequencing Center for Infectious Disease"/>
            <person name="Wu L."/>
            <person name="Ma J."/>
        </authorList>
    </citation>
    <scope>NUCLEOTIDE SEQUENCE [LARGE SCALE GENOMIC DNA]</scope>
    <source>
        <strain evidence="3">KCTC 62102</strain>
    </source>
</reference>